<dbReference type="PANTHER" id="PTHR43386">
    <property type="entry name" value="OLIGOPEPTIDE TRANSPORT SYSTEM PERMEASE PROTEIN APPC"/>
    <property type="match status" value="1"/>
</dbReference>
<dbReference type="AlphaFoldDB" id="A0A1H2G7K2"/>
<feature type="transmembrane region" description="Helical" evidence="7">
    <location>
        <begin position="34"/>
        <end position="54"/>
    </location>
</feature>
<keyword evidence="11" id="KW-1185">Reference proteome</keyword>
<evidence type="ECO:0000313" key="10">
    <source>
        <dbReference type="EMBL" id="SDU15480.1"/>
    </source>
</evidence>
<keyword evidence="3" id="KW-1003">Cell membrane</keyword>
<dbReference type="SUPFAM" id="SSF161098">
    <property type="entry name" value="MetI-like"/>
    <property type="match status" value="1"/>
</dbReference>
<keyword evidence="6 7" id="KW-0472">Membrane</keyword>
<organism evidence="10 11">
    <name type="scientific">Jiangella alkaliphila</name>
    <dbReference type="NCBI Taxonomy" id="419479"/>
    <lineage>
        <taxon>Bacteria</taxon>
        <taxon>Bacillati</taxon>
        <taxon>Actinomycetota</taxon>
        <taxon>Actinomycetes</taxon>
        <taxon>Jiangellales</taxon>
        <taxon>Jiangellaceae</taxon>
        <taxon>Jiangella</taxon>
    </lineage>
</organism>
<keyword evidence="5 7" id="KW-1133">Transmembrane helix</keyword>
<dbReference type="CDD" id="cd06261">
    <property type="entry name" value="TM_PBP2"/>
    <property type="match status" value="1"/>
</dbReference>
<protein>
    <submittedName>
        <fullName evidence="10">Peptide/nickel transport system permease protein</fullName>
    </submittedName>
</protein>
<keyword evidence="2 7" id="KW-0813">Transport</keyword>
<dbReference type="PANTHER" id="PTHR43386:SF26">
    <property type="entry name" value="ABC TRANSPORTER PERMEASE PROTEIN"/>
    <property type="match status" value="1"/>
</dbReference>
<dbReference type="Pfam" id="PF00528">
    <property type="entry name" value="BPD_transp_1"/>
    <property type="match status" value="1"/>
</dbReference>
<comment type="subcellular location">
    <subcellularLocation>
        <location evidence="1 7">Cell membrane</location>
        <topology evidence="1 7">Multi-pass membrane protein</topology>
    </subcellularLocation>
</comment>
<feature type="transmembrane region" description="Helical" evidence="7">
    <location>
        <begin position="264"/>
        <end position="287"/>
    </location>
</feature>
<evidence type="ECO:0000256" key="4">
    <source>
        <dbReference type="ARBA" id="ARBA00022692"/>
    </source>
</evidence>
<evidence type="ECO:0000256" key="5">
    <source>
        <dbReference type="ARBA" id="ARBA00022989"/>
    </source>
</evidence>
<dbReference type="STRING" id="419479.SAMN04488563_0336"/>
<evidence type="ECO:0000256" key="8">
    <source>
        <dbReference type="SAM" id="MobiDB-lite"/>
    </source>
</evidence>
<evidence type="ECO:0000256" key="3">
    <source>
        <dbReference type="ARBA" id="ARBA00022475"/>
    </source>
</evidence>
<reference evidence="11" key="1">
    <citation type="submission" date="2016-10" db="EMBL/GenBank/DDBJ databases">
        <authorList>
            <person name="Varghese N."/>
            <person name="Submissions S."/>
        </authorList>
    </citation>
    <scope>NUCLEOTIDE SEQUENCE [LARGE SCALE GENOMIC DNA]</scope>
    <source>
        <strain evidence="11">DSM 45079</strain>
    </source>
</reference>
<dbReference type="Pfam" id="PF12911">
    <property type="entry name" value="OppC_N"/>
    <property type="match status" value="1"/>
</dbReference>
<comment type="similarity">
    <text evidence="7">Belongs to the binding-protein-dependent transport system permease family.</text>
</comment>
<evidence type="ECO:0000256" key="7">
    <source>
        <dbReference type="RuleBase" id="RU363032"/>
    </source>
</evidence>
<feature type="transmembrane region" description="Helical" evidence="7">
    <location>
        <begin position="138"/>
        <end position="157"/>
    </location>
</feature>
<dbReference type="PROSITE" id="PS50928">
    <property type="entry name" value="ABC_TM1"/>
    <property type="match status" value="1"/>
</dbReference>
<feature type="domain" description="ABC transmembrane type-1" evidence="9">
    <location>
        <begin position="98"/>
        <end position="287"/>
    </location>
</feature>
<dbReference type="InterPro" id="IPR025966">
    <property type="entry name" value="OppC_N"/>
</dbReference>
<dbReference type="RefSeq" id="WP_052762101.1">
    <property type="nucleotide sequence ID" value="NZ_KQ061219.1"/>
</dbReference>
<sequence>MTQSDILLTGPEPAPPPGPATAPARRQRRRPLAAVPYVVIGIYVLVAAIGPFLIDYDPVATEVTERLLAPGSQTESGTAWLGTDAVGRDVLAQVVYGARTSFLIGAAVVTICSLLGVALGAIAGYFGGLPDAAISRTVDILMAFPGILLAIVIAGLLERGMGVVIIALSVGGWVGFARLSRSITMSTRERDWVDAARIMGVSKPATLTRHIVPFLAGSVVALATIELASAVLSEAALSFLGLGLPPHIVSWGQAIAGGREHLATAWWITVFPGIALTVLVVCIGLVGDKLTRRFTRKRD</sequence>
<evidence type="ECO:0000313" key="11">
    <source>
        <dbReference type="Proteomes" id="UP000182977"/>
    </source>
</evidence>
<dbReference type="InterPro" id="IPR000515">
    <property type="entry name" value="MetI-like"/>
</dbReference>
<name>A0A1H2G7K2_9ACTN</name>
<feature type="transmembrane region" description="Helical" evidence="7">
    <location>
        <begin position="163"/>
        <end position="180"/>
    </location>
</feature>
<feature type="region of interest" description="Disordered" evidence="8">
    <location>
        <begin position="1"/>
        <end position="27"/>
    </location>
</feature>
<keyword evidence="4 7" id="KW-0812">Transmembrane</keyword>
<dbReference type="EMBL" id="LT629791">
    <property type="protein sequence ID" value="SDU15480.1"/>
    <property type="molecule type" value="Genomic_DNA"/>
</dbReference>
<proteinExistence type="inferred from homology"/>
<gene>
    <name evidence="10" type="ORF">SAMN04488563_0336</name>
</gene>
<accession>A0A1H2G7K2</accession>
<dbReference type="GO" id="GO:0005886">
    <property type="term" value="C:plasma membrane"/>
    <property type="evidence" value="ECO:0007669"/>
    <property type="project" value="UniProtKB-SubCell"/>
</dbReference>
<dbReference type="InterPro" id="IPR035906">
    <property type="entry name" value="MetI-like_sf"/>
</dbReference>
<evidence type="ECO:0000259" key="9">
    <source>
        <dbReference type="PROSITE" id="PS50928"/>
    </source>
</evidence>
<dbReference type="OrthoDB" id="3531748at2"/>
<evidence type="ECO:0000256" key="1">
    <source>
        <dbReference type="ARBA" id="ARBA00004651"/>
    </source>
</evidence>
<dbReference type="InterPro" id="IPR050366">
    <property type="entry name" value="BP-dependent_transpt_permease"/>
</dbReference>
<feature type="transmembrane region" description="Helical" evidence="7">
    <location>
        <begin position="102"/>
        <end position="126"/>
    </location>
</feature>
<dbReference type="Gene3D" id="1.10.3720.10">
    <property type="entry name" value="MetI-like"/>
    <property type="match status" value="1"/>
</dbReference>
<dbReference type="Proteomes" id="UP000182977">
    <property type="component" value="Chromosome I"/>
</dbReference>
<evidence type="ECO:0000256" key="2">
    <source>
        <dbReference type="ARBA" id="ARBA00022448"/>
    </source>
</evidence>
<dbReference type="GO" id="GO:0055085">
    <property type="term" value="P:transmembrane transport"/>
    <property type="evidence" value="ECO:0007669"/>
    <property type="project" value="InterPro"/>
</dbReference>
<evidence type="ECO:0000256" key="6">
    <source>
        <dbReference type="ARBA" id="ARBA00023136"/>
    </source>
</evidence>
<feature type="transmembrane region" description="Helical" evidence="7">
    <location>
        <begin position="211"/>
        <end position="244"/>
    </location>
</feature>